<name>A0ACC1T7H1_9APHY</name>
<proteinExistence type="predicted"/>
<evidence type="ECO:0000313" key="1">
    <source>
        <dbReference type="EMBL" id="KAJ3555044.1"/>
    </source>
</evidence>
<comment type="caution">
    <text evidence="1">The sequence shown here is derived from an EMBL/GenBank/DDBJ whole genome shotgun (WGS) entry which is preliminary data.</text>
</comment>
<gene>
    <name evidence="1" type="ORF">NM688_g2791</name>
</gene>
<organism evidence="1 2">
    <name type="scientific">Phlebia brevispora</name>
    <dbReference type="NCBI Taxonomy" id="194682"/>
    <lineage>
        <taxon>Eukaryota</taxon>
        <taxon>Fungi</taxon>
        <taxon>Dikarya</taxon>
        <taxon>Basidiomycota</taxon>
        <taxon>Agaricomycotina</taxon>
        <taxon>Agaricomycetes</taxon>
        <taxon>Polyporales</taxon>
        <taxon>Meruliaceae</taxon>
        <taxon>Phlebia</taxon>
    </lineage>
</organism>
<accession>A0ACC1T7H1</accession>
<reference evidence="1" key="1">
    <citation type="submission" date="2022-07" db="EMBL/GenBank/DDBJ databases">
        <title>Genome Sequence of Phlebia brevispora.</title>
        <authorList>
            <person name="Buettner E."/>
        </authorList>
    </citation>
    <scope>NUCLEOTIDE SEQUENCE</scope>
    <source>
        <strain evidence="1">MPL23</strain>
    </source>
</reference>
<dbReference type="Proteomes" id="UP001148662">
    <property type="component" value="Unassembled WGS sequence"/>
</dbReference>
<dbReference type="EMBL" id="JANHOG010000371">
    <property type="protein sequence ID" value="KAJ3555044.1"/>
    <property type="molecule type" value="Genomic_DNA"/>
</dbReference>
<sequence>MSLRHARDEKRQWTGHPPSGRLGMNASGVPCTGGTTPDGMICASYRVVECSEAMLPVARHEATRRFAGWSVDCRHSKEDASSEWSSPLLGMREAATCHLPGTVGLVKTRTEVDNQSHSWSNHLLTDLLTRYWRTAAPLHGIWTSAIGSVYASTTMILLGRGSVIGNFLALDQAQTMAIRSGLCELRTCAIYYGLIAFDVCCGGLSTAPPYRTRSSRYHKNRSCTL</sequence>
<keyword evidence="2" id="KW-1185">Reference proteome</keyword>
<protein>
    <submittedName>
        <fullName evidence="1">Uncharacterized protein</fullName>
    </submittedName>
</protein>
<evidence type="ECO:0000313" key="2">
    <source>
        <dbReference type="Proteomes" id="UP001148662"/>
    </source>
</evidence>